<comment type="caution">
    <text evidence="1">The sequence shown here is derived from an EMBL/GenBank/DDBJ whole genome shotgun (WGS) entry which is preliminary data.</text>
</comment>
<evidence type="ECO:0000313" key="1">
    <source>
        <dbReference type="EMBL" id="RYN92251.1"/>
    </source>
</evidence>
<dbReference type="Proteomes" id="UP000293195">
    <property type="component" value="Unassembled WGS sequence"/>
</dbReference>
<reference evidence="2" key="1">
    <citation type="journal article" date="2019" name="bioRxiv">
        <title>Genomics, evolutionary history and diagnostics of the Alternaria alternata species group including apple and Asian pear pathotypes.</title>
        <authorList>
            <person name="Armitage A.D."/>
            <person name="Cockerton H.M."/>
            <person name="Sreenivasaprasad S."/>
            <person name="Woodhall J.W."/>
            <person name="Lane C.R."/>
            <person name="Harrison R.J."/>
            <person name="Clarkson J.P."/>
        </authorList>
    </citation>
    <scope>NUCLEOTIDE SEQUENCE [LARGE SCALE GENOMIC DNA]</scope>
    <source>
        <strain evidence="2">FERA 635</strain>
    </source>
</reference>
<evidence type="ECO:0008006" key="3">
    <source>
        <dbReference type="Google" id="ProtNLM"/>
    </source>
</evidence>
<gene>
    <name evidence="1" type="ORF">AA0119_g10101</name>
</gene>
<protein>
    <recommendedName>
        <fullName evidence="3">C2H2-type domain-containing protein</fullName>
    </recommendedName>
</protein>
<evidence type="ECO:0000313" key="2">
    <source>
        <dbReference type="Proteomes" id="UP000293195"/>
    </source>
</evidence>
<proteinExistence type="predicted"/>
<dbReference type="EMBL" id="PDXF01000060">
    <property type="protein sequence ID" value="RYN92251.1"/>
    <property type="molecule type" value="Genomic_DNA"/>
</dbReference>
<name>A0ABY0FXW4_9PLEO</name>
<accession>A0ABY0FXW4</accession>
<keyword evidence="2" id="KW-1185">Reference proteome</keyword>
<organism evidence="1 2">
    <name type="scientific">Alternaria tenuissima</name>
    <dbReference type="NCBI Taxonomy" id="119927"/>
    <lineage>
        <taxon>Eukaryota</taxon>
        <taxon>Fungi</taxon>
        <taxon>Dikarya</taxon>
        <taxon>Ascomycota</taxon>
        <taxon>Pezizomycotina</taxon>
        <taxon>Dothideomycetes</taxon>
        <taxon>Pleosporomycetidae</taxon>
        <taxon>Pleosporales</taxon>
        <taxon>Pleosporineae</taxon>
        <taxon>Pleosporaceae</taxon>
        <taxon>Alternaria</taxon>
        <taxon>Alternaria sect. Alternaria</taxon>
        <taxon>Alternaria alternata complex</taxon>
    </lineage>
</organism>
<sequence>MSDGCVTFQSTSPTFYERIGIQDDTHFTQEQDTFATDSDHDLDGSTPVQLPGTANEDRAIRFLLQRGSSPEQIIEFVKIHKDSKDAGNHAALDIISGVRTDELPERIHTIANLISTGSMTPIIPVLATTRSPAIVPLRATSFVSATAPIPKTIPIFPAVQVSTKPKREPSENFDEKLYTCPQGAKRLRTTSVEEESGFAVIPEPTNAPDVPKIVRRGCPGNFWKCKPDDLEKRTYWTSFLKFRKHFEAHHLDDNLTDDYRWKCHLCDHDSFGANGHNLMVHLWDTHFK</sequence>